<feature type="region of interest" description="Disordered" evidence="1">
    <location>
        <begin position="203"/>
        <end position="227"/>
    </location>
</feature>
<dbReference type="HOGENOM" id="CLU_1219664_0_0_1"/>
<feature type="signal peptide" evidence="2">
    <location>
        <begin position="1"/>
        <end position="22"/>
    </location>
</feature>
<evidence type="ECO:0000256" key="1">
    <source>
        <dbReference type="SAM" id="MobiDB-lite"/>
    </source>
</evidence>
<dbReference type="Proteomes" id="UP000030653">
    <property type="component" value="Unassembled WGS sequence"/>
</dbReference>
<dbReference type="EMBL" id="JH795878">
    <property type="protein sequence ID" value="EJT97232.1"/>
    <property type="molecule type" value="Genomic_DNA"/>
</dbReference>
<accession>M5G0B4</accession>
<reference evidence="3 4" key="1">
    <citation type="journal article" date="2012" name="Science">
        <title>The Paleozoic origin of enzymatic lignin decomposition reconstructed from 31 fungal genomes.</title>
        <authorList>
            <person name="Floudas D."/>
            <person name="Binder M."/>
            <person name="Riley R."/>
            <person name="Barry K."/>
            <person name="Blanchette R.A."/>
            <person name="Henrissat B."/>
            <person name="Martinez A.T."/>
            <person name="Otillar R."/>
            <person name="Spatafora J.W."/>
            <person name="Yadav J.S."/>
            <person name="Aerts A."/>
            <person name="Benoit I."/>
            <person name="Boyd A."/>
            <person name="Carlson A."/>
            <person name="Copeland A."/>
            <person name="Coutinho P.M."/>
            <person name="de Vries R.P."/>
            <person name="Ferreira P."/>
            <person name="Findley K."/>
            <person name="Foster B."/>
            <person name="Gaskell J."/>
            <person name="Glotzer D."/>
            <person name="Gorecki P."/>
            <person name="Heitman J."/>
            <person name="Hesse C."/>
            <person name="Hori C."/>
            <person name="Igarashi K."/>
            <person name="Jurgens J.A."/>
            <person name="Kallen N."/>
            <person name="Kersten P."/>
            <person name="Kohler A."/>
            <person name="Kuees U."/>
            <person name="Kumar T.K.A."/>
            <person name="Kuo A."/>
            <person name="LaButti K."/>
            <person name="Larrondo L.F."/>
            <person name="Lindquist E."/>
            <person name="Ling A."/>
            <person name="Lombard V."/>
            <person name="Lucas S."/>
            <person name="Lundell T."/>
            <person name="Martin R."/>
            <person name="McLaughlin D.J."/>
            <person name="Morgenstern I."/>
            <person name="Morin E."/>
            <person name="Murat C."/>
            <person name="Nagy L.G."/>
            <person name="Nolan M."/>
            <person name="Ohm R.A."/>
            <person name="Patyshakuliyeva A."/>
            <person name="Rokas A."/>
            <person name="Ruiz-Duenas F.J."/>
            <person name="Sabat G."/>
            <person name="Salamov A."/>
            <person name="Samejima M."/>
            <person name="Schmutz J."/>
            <person name="Slot J.C."/>
            <person name="St John F."/>
            <person name="Stenlid J."/>
            <person name="Sun H."/>
            <person name="Sun S."/>
            <person name="Syed K."/>
            <person name="Tsang A."/>
            <person name="Wiebenga A."/>
            <person name="Young D."/>
            <person name="Pisabarro A."/>
            <person name="Eastwood D.C."/>
            <person name="Martin F."/>
            <person name="Cullen D."/>
            <person name="Grigoriev I.V."/>
            <person name="Hibbett D.S."/>
        </authorList>
    </citation>
    <scope>NUCLEOTIDE SEQUENCE [LARGE SCALE GENOMIC DNA]</scope>
    <source>
        <strain evidence="3 4">DJM-731 SS1</strain>
    </source>
</reference>
<feature type="chain" id="PRO_5004067417" evidence="2">
    <location>
        <begin position="23"/>
        <end position="227"/>
    </location>
</feature>
<protein>
    <submittedName>
        <fullName evidence="3">Uncharacterized protein</fullName>
    </submittedName>
</protein>
<evidence type="ECO:0000313" key="4">
    <source>
        <dbReference type="Proteomes" id="UP000030653"/>
    </source>
</evidence>
<proteinExistence type="predicted"/>
<name>M5G0B4_DACPD</name>
<keyword evidence="4" id="KW-1185">Reference proteome</keyword>
<dbReference type="RefSeq" id="XP_040624130.1">
    <property type="nucleotide sequence ID" value="XM_040774116.1"/>
</dbReference>
<gene>
    <name evidence="3" type="ORF">DACRYDRAFT_25320</name>
</gene>
<evidence type="ECO:0000313" key="3">
    <source>
        <dbReference type="EMBL" id="EJT97232.1"/>
    </source>
</evidence>
<keyword evidence="2" id="KW-0732">Signal</keyword>
<sequence>MQTHCVVLITLFATSVIGLTLATYMDVSLTEEGYLWGRATVEEADKAADAAWKIHAKKKVDNVANQVRHDVLTEIHPKSHPENAEAHALSEKARDKAVLWDIGTDRVATAFENQYLYHPDRTPEDLQTAYEKNEQNKAEFESAAEAFRKAHRTLTVVRQRNPVMVQRAIDEAARAEARFKKAVWKYKRSDALVTHITPPRLSLFGAPRGPSHAPKPSHAPGPSHAVP</sequence>
<dbReference type="AlphaFoldDB" id="M5G0B4"/>
<dbReference type="GeneID" id="63689178"/>
<organism evidence="3 4">
    <name type="scientific">Dacryopinax primogenitus (strain DJM 731)</name>
    <name type="common">Brown rot fungus</name>
    <dbReference type="NCBI Taxonomy" id="1858805"/>
    <lineage>
        <taxon>Eukaryota</taxon>
        <taxon>Fungi</taxon>
        <taxon>Dikarya</taxon>
        <taxon>Basidiomycota</taxon>
        <taxon>Agaricomycotina</taxon>
        <taxon>Dacrymycetes</taxon>
        <taxon>Dacrymycetales</taxon>
        <taxon>Dacrymycetaceae</taxon>
        <taxon>Dacryopinax</taxon>
    </lineage>
</organism>
<evidence type="ECO:0000256" key="2">
    <source>
        <dbReference type="SAM" id="SignalP"/>
    </source>
</evidence>